<proteinExistence type="predicted"/>
<comment type="caution">
    <text evidence="2">The sequence shown here is derived from an EMBL/GenBank/DDBJ whole genome shotgun (WGS) entry which is preliminary data.</text>
</comment>
<organism evidence="2 3">
    <name type="scientific">Araneus ventricosus</name>
    <name type="common">Orbweaver spider</name>
    <name type="synonym">Epeira ventricosa</name>
    <dbReference type="NCBI Taxonomy" id="182803"/>
    <lineage>
        <taxon>Eukaryota</taxon>
        <taxon>Metazoa</taxon>
        <taxon>Ecdysozoa</taxon>
        <taxon>Arthropoda</taxon>
        <taxon>Chelicerata</taxon>
        <taxon>Arachnida</taxon>
        <taxon>Araneae</taxon>
        <taxon>Araneomorphae</taxon>
        <taxon>Entelegynae</taxon>
        <taxon>Araneoidea</taxon>
        <taxon>Araneidae</taxon>
        <taxon>Araneus</taxon>
    </lineage>
</organism>
<protein>
    <submittedName>
        <fullName evidence="2">Uncharacterized protein</fullName>
    </submittedName>
</protein>
<dbReference type="AlphaFoldDB" id="A0A4Y2DCT2"/>
<feature type="region of interest" description="Disordered" evidence="1">
    <location>
        <begin position="63"/>
        <end position="119"/>
    </location>
</feature>
<dbReference type="Proteomes" id="UP000499080">
    <property type="component" value="Unassembled WGS sequence"/>
</dbReference>
<evidence type="ECO:0000313" key="2">
    <source>
        <dbReference type="EMBL" id="GBM13674.1"/>
    </source>
</evidence>
<dbReference type="EMBL" id="BGPR01000332">
    <property type="protein sequence ID" value="GBM13674.1"/>
    <property type="molecule type" value="Genomic_DNA"/>
</dbReference>
<name>A0A4Y2DCT2_ARAVE</name>
<accession>A0A4Y2DCT2</accession>
<evidence type="ECO:0000313" key="3">
    <source>
        <dbReference type="Proteomes" id="UP000499080"/>
    </source>
</evidence>
<gene>
    <name evidence="2" type="ORF">AVEN_148196_1</name>
</gene>
<keyword evidence="3" id="KW-1185">Reference proteome</keyword>
<reference evidence="2 3" key="1">
    <citation type="journal article" date="2019" name="Sci. Rep.">
        <title>Orb-weaving spider Araneus ventricosus genome elucidates the spidroin gene catalogue.</title>
        <authorList>
            <person name="Kono N."/>
            <person name="Nakamura H."/>
            <person name="Ohtoshi R."/>
            <person name="Moran D.A.P."/>
            <person name="Shinohara A."/>
            <person name="Yoshida Y."/>
            <person name="Fujiwara M."/>
            <person name="Mori M."/>
            <person name="Tomita M."/>
            <person name="Arakawa K."/>
        </authorList>
    </citation>
    <scope>NUCLEOTIDE SEQUENCE [LARGE SCALE GENOMIC DNA]</scope>
</reference>
<sequence length="119" mass="13105">MTWWKSGLRSWRGTDSIPESTEDATYTLSAGEILFSPDSPRNVSSTSYLSVVRLSNILSRSRIQDSTDHISHSGSKIRGNSDVGGNPISAKWGSPPRELSVPHRHQSNRLDPFAINQLG</sequence>
<evidence type="ECO:0000256" key="1">
    <source>
        <dbReference type="SAM" id="MobiDB-lite"/>
    </source>
</evidence>